<dbReference type="PANTHER" id="PTHR24113">
    <property type="entry name" value="RAN GTPASE-ACTIVATING PROTEIN 1"/>
    <property type="match status" value="1"/>
</dbReference>
<dbReference type="GO" id="GO:0005096">
    <property type="term" value="F:GTPase activator activity"/>
    <property type="evidence" value="ECO:0007669"/>
    <property type="project" value="InterPro"/>
</dbReference>
<keyword evidence="2" id="KW-1185">Reference proteome</keyword>
<dbReference type="Pfam" id="PF13516">
    <property type="entry name" value="LRR_6"/>
    <property type="match status" value="2"/>
</dbReference>
<dbReference type="InterPro" id="IPR001611">
    <property type="entry name" value="Leu-rich_rpt"/>
</dbReference>
<dbReference type="EMBL" id="BRXZ01000866">
    <property type="protein sequence ID" value="GMH56084.1"/>
    <property type="molecule type" value="Genomic_DNA"/>
</dbReference>
<dbReference type="SMART" id="SM00367">
    <property type="entry name" value="LRR_CC"/>
    <property type="match status" value="2"/>
</dbReference>
<evidence type="ECO:0000313" key="1">
    <source>
        <dbReference type="EMBL" id="GMH56084.1"/>
    </source>
</evidence>
<accession>A0A9W6ZK70</accession>
<dbReference type="GO" id="GO:0048471">
    <property type="term" value="C:perinuclear region of cytoplasm"/>
    <property type="evidence" value="ECO:0007669"/>
    <property type="project" value="TreeGrafter"/>
</dbReference>
<proteinExistence type="predicted"/>
<dbReference type="SMART" id="SM00368">
    <property type="entry name" value="LRR_RI"/>
    <property type="match status" value="3"/>
</dbReference>
<dbReference type="InterPro" id="IPR027038">
    <property type="entry name" value="RanGap"/>
</dbReference>
<dbReference type="Gene3D" id="3.80.10.10">
    <property type="entry name" value="Ribonuclease Inhibitor"/>
    <property type="match status" value="1"/>
</dbReference>
<dbReference type="Proteomes" id="UP001165082">
    <property type="component" value="Unassembled WGS sequence"/>
</dbReference>
<sequence length="455" mass="49811">MESSEDFCFFDPTAIESFLLPQRRLGSSTSNHLHDLDSIDALKESQKSGHSTFTSRSRLTRLRGSRAAFASKPVVGCIYKFLPYECALKHRRTCRTFNEVLRGIPMDFEAYGERSIRLTQSGEVGVFRLLAALSTNPLTNLVELDISGSYIGQSSSRKLSDVLCGSEWSRVQRLRIARNGTGEYGTKFLVKGLASKGGCGRGLKLLDMARNDMGKGFKTLPKALGGSLTQLETLDISNNAIDADAVASASTECMVPLKGHSLTRFDASFNVMGDLGARELVKLMFSFETNVTYLDMAGLDGGVEFAIAISDAMGKGAFKALEELNLSGNSISRQGCERLVRTVGTCAKLERLNIRNCMLGDSGVNELVGGMREGRLEALKVLNISANNVLRSLVNVAECLKQGWCKNLRVLDVSKNAPLGEVKGGLWCWKHKHFTEGKLKIVGDEKPKSWRDREG</sequence>
<comment type="caution">
    <text evidence="1">The sequence shown here is derived from an EMBL/GenBank/DDBJ whole genome shotgun (WGS) entry which is preliminary data.</text>
</comment>
<dbReference type="InterPro" id="IPR006553">
    <property type="entry name" value="Leu-rich_rpt_Cys-con_subtyp"/>
</dbReference>
<dbReference type="GO" id="GO:0006913">
    <property type="term" value="P:nucleocytoplasmic transport"/>
    <property type="evidence" value="ECO:0007669"/>
    <property type="project" value="TreeGrafter"/>
</dbReference>
<dbReference type="PANTHER" id="PTHR24113:SF15">
    <property type="entry name" value="NACHT DOMAIN-CONTAINING PROTEIN"/>
    <property type="match status" value="1"/>
</dbReference>
<organism evidence="1 2">
    <name type="scientific">Triparma retinervis</name>
    <dbReference type="NCBI Taxonomy" id="2557542"/>
    <lineage>
        <taxon>Eukaryota</taxon>
        <taxon>Sar</taxon>
        <taxon>Stramenopiles</taxon>
        <taxon>Ochrophyta</taxon>
        <taxon>Bolidophyceae</taxon>
        <taxon>Parmales</taxon>
        <taxon>Triparmaceae</taxon>
        <taxon>Triparma</taxon>
    </lineage>
</organism>
<reference evidence="1" key="1">
    <citation type="submission" date="2022-07" db="EMBL/GenBank/DDBJ databases">
        <title>Genome analysis of Parmales, a sister group of diatoms, reveals the evolutionary specialization of diatoms from phago-mixotrophs to photoautotrophs.</title>
        <authorList>
            <person name="Ban H."/>
            <person name="Sato S."/>
            <person name="Yoshikawa S."/>
            <person name="Kazumasa Y."/>
            <person name="Nakamura Y."/>
            <person name="Ichinomiya M."/>
            <person name="Saitoh K."/>
            <person name="Sato N."/>
            <person name="Blanc-Mathieu R."/>
            <person name="Endo H."/>
            <person name="Kuwata A."/>
            <person name="Ogata H."/>
        </authorList>
    </citation>
    <scope>NUCLEOTIDE SEQUENCE</scope>
</reference>
<evidence type="ECO:0000313" key="2">
    <source>
        <dbReference type="Proteomes" id="UP001165082"/>
    </source>
</evidence>
<dbReference type="GO" id="GO:0031267">
    <property type="term" value="F:small GTPase binding"/>
    <property type="evidence" value="ECO:0007669"/>
    <property type="project" value="TreeGrafter"/>
</dbReference>
<dbReference type="AlphaFoldDB" id="A0A9W6ZK70"/>
<dbReference type="SUPFAM" id="SSF52047">
    <property type="entry name" value="RNI-like"/>
    <property type="match status" value="1"/>
</dbReference>
<dbReference type="InterPro" id="IPR032675">
    <property type="entry name" value="LRR_dom_sf"/>
</dbReference>
<dbReference type="GO" id="GO:0005634">
    <property type="term" value="C:nucleus"/>
    <property type="evidence" value="ECO:0007669"/>
    <property type="project" value="TreeGrafter"/>
</dbReference>
<protein>
    <submittedName>
        <fullName evidence="1">Uncharacterized protein</fullName>
    </submittedName>
</protein>
<dbReference type="GO" id="GO:0005829">
    <property type="term" value="C:cytosol"/>
    <property type="evidence" value="ECO:0007669"/>
    <property type="project" value="TreeGrafter"/>
</dbReference>
<dbReference type="OrthoDB" id="333024at2759"/>
<name>A0A9W6ZK70_9STRA</name>
<gene>
    <name evidence="1" type="ORF">TrRE_jg12838</name>
</gene>